<evidence type="ECO:0000313" key="3">
    <source>
        <dbReference type="Proteomes" id="UP000243686"/>
    </source>
</evidence>
<dbReference type="Pfam" id="PF10251">
    <property type="entry name" value="PEN-2"/>
    <property type="match status" value="1"/>
</dbReference>
<sequence>MDLGRLSAEERLKICRIYFFDVLLSLIGTAIWTIALVAWITTYYTKRIVWGDFGDRISFNIPPGRL</sequence>
<keyword evidence="1" id="KW-0472">Membrane</keyword>
<dbReference type="Proteomes" id="UP000243686">
    <property type="component" value="Unassembled WGS sequence"/>
</dbReference>
<dbReference type="AlphaFoldDB" id="A0A1S8X1P9"/>
<dbReference type="EMBL" id="KV892522">
    <property type="protein sequence ID" value="OON20642.1"/>
    <property type="molecule type" value="Genomic_DNA"/>
</dbReference>
<protein>
    <submittedName>
        <fullName evidence="2">Uncharacterized protein</fullName>
    </submittedName>
</protein>
<reference evidence="2 3" key="1">
    <citation type="submission" date="2015-03" db="EMBL/GenBank/DDBJ databases">
        <title>Draft genome of the nematode, Opisthorchis viverrini.</title>
        <authorList>
            <person name="Mitreva M."/>
        </authorList>
    </citation>
    <scope>NUCLEOTIDE SEQUENCE [LARGE SCALE GENOMIC DNA]</scope>
    <source>
        <strain evidence="2">Khon Kaen</strain>
    </source>
</reference>
<name>A0A1S8X1P9_OPIVI</name>
<keyword evidence="1" id="KW-1133">Transmembrane helix</keyword>
<gene>
    <name evidence="2" type="ORF">X801_03469</name>
</gene>
<feature type="non-terminal residue" evidence="2">
    <location>
        <position position="66"/>
    </location>
</feature>
<evidence type="ECO:0000256" key="1">
    <source>
        <dbReference type="SAM" id="Phobius"/>
    </source>
</evidence>
<evidence type="ECO:0000313" key="2">
    <source>
        <dbReference type="EMBL" id="OON20642.1"/>
    </source>
</evidence>
<keyword evidence="1" id="KW-0812">Transmembrane</keyword>
<accession>A0A1S8X1P9</accession>
<dbReference type="InterPro" id="IPR019379">
    <property type="entry name" value="Gamma_Secretase_Asp_P_PEN2"/>
</dbReference>
<organism evidence="2 3">
    <name type="scientific">Opisthorchis viverrini</name>
    <name type="common">Southeast Asian liver fluke</name>
    <dbReference type="NCBI Taxonomy" id="6198"/>
    <lineage>
        <taxon>Eukaryota</taxon>
        <taxon>Metazoa</taxon>
        <taxon>Spiralia</taxon>
        <taxon>Lophotrochozoa</taxon>
        <taxon>Platyhelminthes</taxon>
        <taxon>Trematoda</taxon>
        <taxon>Digenea</taxon>
        <taxon>Opisthorchiida</taxon>
        <taxon>Opisthorchiata</taxon>
        <taxon>Opisthorchiidae</taxon>
        <taxon>Opisthorchis</taxon>
    </lineage>
</organism>
<feature type="transmembrane region" description="Helical" evidence="1">
    <location>
        <begin position="20"/>
        <end position="40"/>
    </location>
</feature>
<proteinExistence type="predicted"/>
<keyword evidence="3" id="KW-1185">Reference proteome</keyword>